<dbReference type="OrthoDB" id="7566477at2"/>
<protein>
    <submittedName>
        <fullName evidence="1">Uncharacterized protein</fullName>
    </submittedName>
</protein>
<dbReference type="EMBL" id="VJWA01000002">
    <property type="protein sequence ID" value="TRW15100.1"/>
    <property type="molecule type" value="Genomic_DNA"/>
</dbReference>
<organism evidence="1 2">
    <name type="scientific">Glacieibacterium frigidum</name>
    <dbReference type="NCBI Taxonomy" id="2593303"/>
    <lineage>
        <taxon>Bacteria</taxon>
        <taxon>Pseudomonadati</taxon>
        <taxon>Pseudomonadota</taxon>
        <taxon>Alphaproteobacteria</taxon>
        <taxon>Sphingomonadales</taxon>
        <taxon>Sphingosinicellaceae</taxon>
        <taxon>Glacieibacterium</taxon>
    </lineage>
</organism>
<dbReference type="InterPro" id="IPR011990">
    <property type="entry name" value="TPR-like_helical_dom_sf"/>
</dbReference>
<dbReference type="InterPro" id="IPR019734">
    <property type="entry name" value="TPR_rpt"/>
</dbReference>
<name>A0A552UA60_9SPHN</name>
<dbReference type="Pfam" id="PF14559">
    <property type="entry name" value="TPR_19"/>
    <property type="match status" value="1"/>
</dbReference>
<dbReference type="SUPFAM" id="SSF48452">
    <property type="entry name" value="TPR-like"/>
    <property type="match status" value="1"/>
</dbReference>
<dbReference type="RefSeq" id="WP_144335269.1">
    <property type="nucleotide sequence ID" value="NZ_VJWA01000002.1"/>
</dbReference>
<evidence type="ECO:0000313" key="2">
    <source>
        <dbReference type="Proteomes" id="UP000317894"/>
    </source>
</evidence>
<sequence>MILAALLLAAATPAPPQDPRDAERYSACLATAGAEPAVAVTEAARWRGAGGGVPARHCLALAYLAQKQFAGAALELAGAAREAEVARSPLAVDLWGQAGVAALAGGDAANAVTYLTSGIAIASAPVARAALLTDRARALVEQKRLAEARTDLDAATRLDATVADTWLLRATLARRTGDLKTAEASLVEAAQLAPADADVRLEAGNIAAAQGRTDLARAAWNAVIASAPGTPAALAAQAAIVAAGTPTPSAGAPSLP</sequence>
<comment type="caution">
    <text evidence="1">The sequence shown here is derived from an EMBL/GenBank/DDBJ whole genome shotgun (WGS) entry which is preliminary data.</text>
</comment>
<proteinExistence type="predicted"/>
<accession>A0A552UA60</accession>
<dbReference type="SMART" id="SM00028">
    <property type="entry name" value="TPR"/>
    <property type="match status" value="4"/>
</dbReference>
<gene>
    <name evidence="1" type="ORF">FMM06_15760</name>
</gene>
<reference evidence="1 2" key="1">
    <citation type="submission" date="2019-07" db="EMBL/GenBank/DDBJ databases">
        <title>Novel species isolated from glacier.</title>
        <authorList>
            <person name="Liu Q."/>
            <person name="Xin Y.-H."/>
        </authorList>
    </citation>
    <scope>NUCLEOTIDE SEQUENCE [LARGE SCALE GENOMIC DNA]</scope>
    <source>
        <strain evidence="1 2">LB1R16</strain>
    </source>
</reference>
<dbReference type="AlphaFoldDB" id="A0A552UA60"/>
<evidence type="ECO:0000313" key="1">
    <source>
        <dbReference type="EMBL" id="TRW15100.1"/>
    </source>
</evidence>
<dbReference type="Proteomes" id="UP000317894">
    <property type="component" value="Unassembled WGS sequence"/>
</dbReference>
<keyword evidence="2" id="KW-1185">Reference proteome</keyword>
<dbReference type="Gene3D" id="1.25.40.10">
    <property type="entry name" value="Tetratricopeptide repeat domain"/>
    <property type="match status" value="1"/>
</dbReference>